<gene>
    <name evidence="3" type="ORF">ACH5RR_039587</name>
</gene>
<dbReference type="PANTHER" id="PTHR35469">
    <property type="entry name" value="TRANSMEMBRANE PROTEIN"/>
    <property type="match status" value="1"/>
</dbReference>
<feature type="region of interest" description="Disordered" evidence="1">
    <location>
        <begin position="122"/>
        <end position="142"/>
    </location>
</feature>
<keyword evidence="2" id="KW-0472">Membrane</keyword>
<dbReference type="PANTHER" id="PTHR35469:SF4">
    <property type="entry name" value="TRANSMEMBRANE PROTEIN"/>
    <property type="match status" value="1"/>
</dbReference>
<feature type="transmembrane region" description="Helical" evidence="2">
    <location>
        <begin position="210"/>
        <end position="231"/>
    </location>
</feature>
<dbReference type="AlphaFoldDB" id="A0ABD2Y3Z9"/>
<evidence type="ECO:0000256" key="2">
    <source>
        <dbReference type="SAM" id="Phobius"/>
    </source>
</evidence>
<evidence type="ECO:0000313" key="4">
    <source>
        <dbReference type="Proteomes" id="UP001630127"/>
    </source>
</evidence>
<feature type="compositionally biased region" description="Low complexity" evidence="1">
    <location>
        <begin position="32"/>
        <end position="43"/>
    </location>
</feature>
<keyword evidence="4" id="KW-1185">Reference proteome</keyword>
<evidence type="ECO:0000313" key="3">
    <source>
        <dbReference type="EMBL" id="KAL3500494.1"/>
    </source>
</evidence>
<feature type="transmembrane region" description="Helical" evidence="2">
    <location>
        <begin position="181"/>
        <end position="198"/>
    </location>
</feature>
<feature type="region of interest" description="Disordered" evidence="1">
    <location>
        <begin position="29"/>
        <end position="78"/>
    </location>
</feature>
<protein>
    <submittedName>
        <fullName evidence="3">Uncharacterized protein</fullName>
    </submittedName>
</protein>
<proteinExistence type="predicted"/>
<dbReference type="EMBL" id="JBJUIK010000016">
    <property type="protein sequence ID" value="KAL3500494.1"/>
    <property type="molecule type" value="Genomic_DNA"/>
</dbReference>
<keyword evidence="2" id="KW-1133">Transmembrane helix</keyword>
<dbReference type="Proteomes" id="UP001630127">
    <property type="component" value="Unassembled WGS sequence"/>
</dbReference>
<accession>A0ABD2Y3Z9</accession>
<feature type="compositionally biased region" description="Basic and acidic residues" evidence="1">
    <location>
        <begin position="122"/>
        <end position="133"/>
    </location>
</feature>
<keyword evidence="2" id="KW-0812">Transmembrane</keyword>
<evidence type="ECO:0000256" key="1">
    <source>
        <dbReference type="SAM" id="MobiDB-lite"/>
    </source>
</evidence>
<comment type="caution">
    <text evidence="3">The sequence shown here is derived from an EMBL/GenBank/DDBJ whole genome shotgun (WGS) entry which is preliminary data.</text>
</comment>
<name>A0ABD2Y3Z9_9GENT</name>
<reference evidence="3 4" key="1">
    <citation type="submission" date="2024-11" db="EMBL/GenBank/DDBJ databases">
        <title>A near-complete genome assembly of Cinchona calisaya.</title>
        <authorList>
            <person name="Lian D.C."/>
            <person name="Zhao X.W."/>
            <person name="Wei L."/>
        </authorList>
    </citation>
    <scope>NUCLEOTIDE SEQUENCE [LARGE SCALE GENOMIC DNA]</scope>
    <source>
        <tissue evidence="3">Nenye</tissue>
    </source>
</reference>
<organism evidence="3 4">
    <name type="scientific">Cinchona calisaya</name>
    <dbReference type="NCBI Taxonomy" id="153742"/>
    <lineage>
        <taxon>Eukaryota</taxon>
        <taxon>Viridiplantae</taxon>
        <taxon>Streptophyta</taxon>
        <taxon>Embryophyta</taxon>
        <taxon>Tracheophyta</taxon>
        <taxon>Spermatophyta</taxon>
        <taxon>Magnoliopsida</taxon>
        <taxon>eudicotyledons</taxon>
        <taxon>Gunneridae</taxon>
        <taxon>Pentapetalae</taxon>
        <taxon>asterids</taxon>
        <taxon>lamiids</taxon>
        <taxon>Gentianales</taxon>
        <taxon>Rubiaceae</taxon>
        <taxon>Cinchonoideae</taxon>
        <taxon>Cinchoneae</taxon>
        <taxon>Cinchona</taxon>
    </lineage>
</organism>
<sequence length="299" mass="32492">MSSSREARRRRIVDRGTDRLALITGQIRALPSDAASDSDQSRATTHSHTASCPPSISQLQFPPPPPSTPSESLDSSQSEDKAFGALLTNLDTITEASELFMSGDRVGPIMRKCESSMEADRVSSFDLDGKRPSLDVPSTAQDPRVYESKKDQHFEPISHLHKIFAPKAVKLAISATESTRTLCSLVVAVFVVLAYVGFPVVGSSFVKSFIFFRPLYLLLLTNITIVVARLLEERRGFGRPEQQATSHLSVGENGLADQLGNALELGFLLQDVTGALFMDCGIYAITVICGLSFARGLGW</sequence>